<keyword evidence="5" id="KW-1185">Reference proteome</keyword>
<dbReference type="PANTHER" id="PTHR46547">
    <property type="entry name" value="ZINC FINGER PROTEIN GIS"/>
    <property type="match status" value="1"/>
</dbReference>
<proteinExistence type="predicted"/>
<evidence type="ECO:0000313" key="5">
    <source>
        <dbReference type="Proteomes" id="UP001085076"/>
    </source>
</evidence>
<dbReference type="GO" id="GO:0009739">
    <property type="term" value="P:response to gibberellin"/>
    <property type="evidence" value="ECO:0007669"/>
    <property type="project" value="InterPro"/>
</dbReference>
<dbReference type="PROSITE" id="PS00028">
    <property type="entry name" value="ZINC_FINGER_C2H2_1"/>
    <property type="match status" value="1"/>
</dbReference>
<keyword evidence="1" id="KW-0863">Zinc-finger</keyword>
<evidence type="ECO:0000313" key="4">
    <source>
        <dbReference type="EMBL" id="KAJ0987537.1"/>
    </source>
</evidence>
<keyword evidence="1" id="KW-0479">Metal-binding</keyword>
<dbReference type="InterPro" id="IPR036236">
    <property type="entry name" value="Znf_C2H2_sf"/>
</dbReference>
<dbReference type="EMBL" id="JAGGNH010000001">
    <property type="protein sequence ID" value="KAJ0987537.1"/>
    <property type="molecule type" value="Genomic_DNA"/>
</dbReference>
<dbReference type="InterPro" id="IPR013087">
    <property type="entry name" value="Znf_C2H2_type"/>
</dbReference>
<evidence type="ECO:0000256" key="2">
    <source>
        <dbReference type="SAM" id="MobiDB-lite"/>
    </source>
</evidence>
<dbReference type="InterPro" id="IPR044291">
    <property type="entry name" value="GIS/GIS2/ZFP8"/>
</dbReference>
<sequence length="255" mass="27602">MSVDSFSQLPFIRPCQASDKPPASSSAIRLFGIEFPHNNSTKQEEEEEDQEEEEEEHHKGQLPSYTNNTINGETARKFECHYCCRNFPTSQALGGHQNAHKRERQHAKRAHLQSAMASLHHPTTNTNEAHLYGLFNYHRLASAVPQAGRFGLGHAFEQHPSSWTPTRVPFYGGLGSVSQPINGSPLPGLWRVSAAPAAASYGGATSPLPLFGGEDSRFRSAAGVGLSVSTAVGSSPSSSLSLTNSKDNVSLDLHL</sequence>
<organism evidence="4 5">
    <name type="scientific">Dioscorea zingiberensis</name>
    <dbReference type="NCBI Taxonomy" id="325984"/>
    <lineage>
        <taxon>Eukaryota</taxon>
        <taxon>Viridiplantae</taxon>
        <taxon>Streptophyta</taxon>
        <taxon>Embryophyta</taxon>
        <taxon>Tracheophyta</taxon>
        <taxon>Spermatophyta</taxon>
        <taxon>Magnoliopsida</taxon>
        <taxon>Liliopsida</taxon>
        <taxon>Dioscoreales</taxon>
        <taxon>Dioscoreaceae</taxon>
        <taxon>Dioscorea</taxon>
    </lineage>
</organism>
<keyword evidence="1" id="KW-0862">Zinc</keyword>
<dbReference type="AlphaFoldDB" id="A0A9D5DBG4"/>
<dbReference type="PANTHER" id="PTHR46547:SF7">
    <property type="entry name" value="ZINC FINGER PROTEIN GIS"/>
    <property type="match status" value="1"/>
</dbReference>
<comment type="caution">
    <text evidence="4">The sequence shown here is derived from an EMBL/GenBank/DDBJ whole genome shotgun (WGS) entry which is preliminary data.</text>
</comment>
<protein>
    <recommendedName>
        <fullName evidence="3">C2H2-type domain-containing protein</fullName>
    </recommendedName>
</protein>
<evidence type="ECO:0000259" key="3">
    <source>
        <dbReference type="PROSITE" id="PS50157"/>
    </source>
</evidence>
<name>A0A9D5DBG4_9LILI</name>
<reference evidence="4" key="1">
    <citation type="submission" date="2021-03" db="EMBL/GenBank/DDBJ databases">
        <authorList>
            <person name="Li Z."/>
            <person name="Yang C."/>
        </authorList>
    </citation>
    <scope>NUCLEOTIDE SEQUENCE</scope>
    <source>
        <strain evidence="4">Dzin_1.0</strain>
        <tissue evidence="4">Leaf</tissue>
    </source>
</reference>
<feature type="region of interest" description="Disordered" evidence="2">
    <location>
        <begin position="1"/>
        <end position="69"/>
    </location>
</feature>
<dbReference type="OrthoDB" id="9442240at2759"/>
<dbReference type="GO" id="GO:0010090">
    <property type="term" value="P:trichome morphogenesis"/>
    <property type="evidence" value="ECO:0007669"/>
    <property type="project" value="InterPro"/>
</dbReference>
<dbReference type="SUPFAM" id="SSF57667">
    <property type="entry name" value="beta-beta-alpha zinc fingers"/>
    <property type="match status" value="1"/>
</dbReference>
<feature type="compositionally biased region" description="Acidic residues" evidence="2">
    <location>
        <begin position="44"/>
        <end position="55"/>
    </location>
</feature>
<dbReference type="GO" id="GO:0003700">
    <property type="term" value="F:DNA-binding transcription factor activity"/>
    <property type="evidence" value="ECO:0007669"/>
    <property type="project" value="InterPro"/>
</dbReference>
<dbReference type="PROSITE" id="PS50157">
    <property type="entry name" value="ZINC_FINGER_C2H2_2"/>
    <property type="match status" value="1"/>
</dbReference>
<reference evidence="4" key="2">
    <citation type="journal article" date="2022" name="Hortic Res">
        <title>The genome of Dioscorea zingiberensis sheds light on the biosynthesis, origin and evolution of the medicinally important diosgenin saponins.</title>
        <authorList>
            <person name="Li Y."/>
            <person name="Tan C."/>
            <person name="Li Z."/>
            <person name="Guo J."/>
            <person name="Li S."/>
            <person name="Chen X."/>
            <person name="Wang C."/>
            <person name="Dai X."/>
            <person name="Yang H."/>
            <person name="Song W."/>
            <person name="Hou L."/>
            <person name="Xu J."/>
            <person name="Tong Z."/>
            <person name="Xu A."/>
            <person name="Yuan X."/>
            <person name="Wang W."/>
            <person name="Yang Q."/>
            <person name="Chen L."/>
            <person name="Sun Z."/>
            <person name="Wang K."/>
            <person name="Pan B."/>
            <person name="Chen J."/>
            <person name="Bao Y."/>
            <person name="Liu F."/>
            <person name="Qi X."/>
            <person name="Gang D.R."/>
            <person name="Wen J."/>
            <person name="Li J."/>
        </authorList>
    </citation>
    <scope>NUCLEOTIDE SEQUENCE</scope>
    <source>
        <strain evidence="4">Dzin_1.0</strain>
    </source>
</reference>
<dbReference type="GO" id="GO:0008270">
    <property type="term" value="F:zinc ion binding"/>
    <property type="evidence" value="ECO:0007669"/>
    <property type="project" value="UniProtKB-KW"/>
</dbReference>
<evidence type="ECO:0000256" key="1">
    <source>
        <dbReference type="PROSITE-ProRule" id="PRU00042"/>
    </source>
</evidence>
<accession>A0A9D5DBG4</accession>
<feature type="domain" description="C2H2-type" evidence="3">
    <location>
        <begin position="78"/>
        <end position="105"/>
    </location>
</feature>
<gene>
    <name evidence="4" type="ORF">J5N97_005893</name>
</gene>
<dbReference type="Proteomes" id="UP001085076">
    <property type="component" value="Miscellaneous, Linkage group lg01"/>
</dbReference>